<dbReference type="GO" id="GO:0000398">
    <property type="term" value="P:mRNA splicing, via spliceosome"/>
    <property type="evidence" value="ECO:0007669"/>
    <property type="project" value="UniProtKB-UniRule"/>
</dbReference>
<dbReference type="GO" id="GO:0005681">
    <property type="term" value="C:spliceosomal complex"/>
    <property type="evidence" value="ECO:0007669"/>
    <property type="project" value="UniProtKB-UniRule"/>
</dbReference>
<comment type="similarity">
    <text evidence="2 4">Belongs to the SPP2 family.</text>
</comment>
<evidence type="ECO:0000256" key="2">
    <source>
        <dbReference type="ARBA" id="ARBA00008576"/>
    </source>
</evidence>
<evidence type="ECO:0000256" key="1">
    <source>
        <dbReference type="ARBA" id="ARBA00004123"/>
    </source>
</evidence>
<keyword evidence="4" id="KW-0508">mRNA splicing</keyword>
<dbReference type="HOGENOM" id="CLU_033338_0_1_1"/>
<feature type="compositionally biased region" description="Basic and acidic residues" evidence="5">
    <location>
        <begin position="297"/>
        <end position="358"/>
    </location>
</feature>
<feature type="domain" description="Spp2/MOS2 G-patch" evidence="6">
    <location>
        <begin position="205"/>
        <end position="267"/>
    </location>
</feature>
<gene>
    <name evidence="7" type="ORF">A1O1_01186</name>
</gene>
<protein>
    <recommendedName>
        <fullName evidence="4">Pre-mRNA-splicing factor</fullName>
    </recommendedName>
</protein>
<dbReference type="PANTHER" id="PTHR15818">
    <property type="entry name" value="G PATCH AND KOW-CONTAINING"/>
    <property type="match status" value="1"/>
</dbReference>
<feature type="compositionally biased region" description="Basic and acidic residues" evidence="5">
    <location>
        <begin position="152"/>
        <end position="172"/>
    </location>
</feature>
<feature type="compositionally biased region" description="Basic and acidic residues" evidence="5">
    <location>
        <begin position="441"/>
        <end position="451"/>
    </location>
</feature>
<feature type="compositionally biased region" description="Polar residues" evidence="5">
    <location>
        <begin position="57"/>
        <end position="71"/>
    </location>
</feature>
<dbReference type="GeneID" id="19156088"/>
<dbReference type="STRING" id="1182541.W9Z283"/>
<reference evidence="7 8" key="1">
    <citation type="submission" date="2013-03" db="EMBL/GenBank/DDBJ databases">
        <title>The Genome Sequence of Capronia coronata CBS 617.96.</title>
        <authorList>
            <consortium name="The Broad Institute Genomics Platform"/>
            <person name="Cuomo C."/>
            <person name="de Hoog S."/>
            <person name="Gorbushina A."/>
            <person name="Walker B."/>
            <person name="Young S.K."/>
            <person name="Zeng Q."/>
            <person name="Gargeya S."/>
            <person name="Fitzgerald M."/>
            <person name="Haas B."/>
            <person name="Abouelleil A."/>
            <person name="Allen A.W."/>
            <person name="Alvarado L."/>
            <person name="Arachchi H.M."/>
            <person name="Berlin A.M."/>
            <person name="Chapman S.B."/>
            <person name="Gainer-Dewar J."/>
            <person name="Goldberg J."/>
            <person name="Griggs A."/>
            <person name="Gujja S."/>
            <person name="Hansen M."/>
            <person name="Howarth C."/>
            <person name="Imamovic A."/>
            <person name="Ireland A."/>
            <person name="Larimer J."/>
            <person name="McCowan C."/>
            <person name="Murphy C."/>
            <person name="Pearson M."/>
            <person name="Poon T.W."/>
            <person name="Priest M."/>
            <person name="Roberts A."/>
            <person name="Saif S."/>
            <person name="Shea T."/>
            <person name="Sisk P."/>
            <person name="Sykes S."/>
            <person name="Wortman J."/>
            <person name="Nusbaum C."/>
            <person name="Birren B."/>
        </authorList>
    </citation>
    <scope>NUCLEOTIDE SEQUENCE [LARGE SCALE GENOMIC DNA]</scope>
    <source>
        <strain evidence="7 8">CBS 617.96</strain>
    </source>
</reference>
<evidence type="ECO:0000256" key="5">
    <source>
        <dbReference type="SAM" id="MobiDB-lite"/>
    </source>
</evidence>
<comment type="caution">
    <text evidence="7">The sequence shown here is derived from an EMBL/GenBank/DDBJ whole genome shotgun (WGS) entry which is preliminary data.</text>
</comment>
<dbReference type="AlphaFoldDB" id="W9Z283"/>
<dbReference type="Pfam" id="PF12656">
    <property type="entry name" value="G-patch_2"/>
    <property type="match status" value="1"/>
</dbReference>
<keyword evidence="8" id="KW-1185">Reference proteome</keyword>
<dbReference type="InterPro" id="IPR026822">
    <property type="entry name" value="Spp2/MOS2_G-patch"/>
</dbReference>
<feature type="region of interest" description="Disordered" evidence="5">
    <location>
        <begin position="286"/>
        <end position="459"/>
    </location>
</feature>
<dbReference type="OrthoDB" id="5577072at2759"/>
<dbReference type="PANTHER" id="PTHR15818:SF2">
    <property type="entry name" value="G-PATCH DOMAIN AND KOW MOTIFS-CONTAINING PROTEIN"/>
    <property type="match status" value="1"/>
</dbReference>
<evidence type="ECO:0000313" key="8">
    <source>
        <dbReference type="Proteomes" id="UP000019484"/>
    </source>
</evidence>
<comment type="function">
    <text evidence="4">Involved in spliceosome maturation and the first step of pre-mRNA splicing.</text>
</comment>
<dbReference type="EMBL" id="AMWN01000001">
    <property type="protein sequence ID" value="EXJ96060.1"/>
    <property type="molecule type" value="Genomic_DNA"/>
</dbReference>
<dbReference type="RefSeq" id="XP_007720289.1">
    <property type="nucleotide sequence ID" value="XM_007722099.1"/>
</dbReference>
<evidence type="ECO:0000259" key="6">
    <source>
        <dbReference type="Pfam" id="PF12656"/>
    </source>
</evidence>
<feature type="compositionally biased region" description="Basic and acidic residues" evidence="5">
    <location>
        <begin position="369"/>
        <end position="417"/>
    </location>
</feature>
<evidence type="ECO:0000313" key="7">
    <source>
        <dbReference type="EMBL" id="EXJ96060.1"/>
    </source>
</evidence>
<feature type="region of interest" description="Disordered" evidence="5">
    <location>
        <begin position="1"/>
        <end position="185"/>
    </location>
</feature>
<sequence>MSKPISFGFGKPKSSPAVQTSNIPSRKLAAPKGRSRAALRHDSDNEEEEEPRHESVTGFTSSGAILSQPTQERTELVIKNAGNSDWRRRGQKILLPSEVQAKQQGGNVVTVEQDEVSKASGLQLVDKTEQAEESDPAAEQPSMPQQNGTESPPKELTADEEALHALLDDNSGKPRSNAVITQRGNIQLSARDEVEDFKDDVAARPDPSTLEEYAAMPVEEFGLAMLRGMGQKRRANGEVINLNPKTEDNPRKLRKQEGFLGIGAKPVAGTDIELGAWGKADMRKNAKGQGFFTPLMRENKVTGERISEEEFQKRLNESKGGKAEEDWRKRRDRNLENSGRDRDGDRDSPRKGKDDYRNEMNGFPRSGSSKRDQDDRGYSRSRRDKDDHDYDTSRSRKDDERSKDRRRRNDEDYDDRHRDKHRERHLDDDRYDSGSSHRSHRDRDRDQDRNGDRRHRDRR</sequence>
<accession>W9Z283</accession>
<evidence type="ECO:0000256" key="3">
    <source>
        <dbReference type="ARBA" id="ARBA00023242"/>
    </source>
</evidence>
<dbReference type="eggNOG" id="ENOG502RZY8">
    <property type="taxonomic scope" value="Eukaryota"/>
</dbReference>
<proteinExistence type="inferred from homology"/>
<keyword evidence="4" id="KW-0747">Spliceosome</keyword>
<keyword evidence="4" id="KW-0507">mRNA processing</keyword>
<keyword evidence="3 4" id="KW-0539">Nucleus</keyword>
<name>W9Z283_9EURO</name>
<dbReference type="Proteomes" id="UP000019484">
    <property type="component" value="Unassembled WGS sequence"/>
</dbReference>
<comment type="subcellular location">
    <subcellularLocation>
        <location evidence="1 4">Nucleus</location>
    </subcellularLocation>
</comment>
<evidence type="ECO:0000256" key="4">
    <source>
        <dbReference type="RuleBase" id="RU369096"/>
    </source>
</evidence>
<dbReference type="InterPro" id="IPR045166">
    <property type="entry name" value="Spp2-like"/>
</dbReference>
<organism evidence="7 8">
    <name type="scientific">Capronia coronata CBS 617.96</name>
    <dbReference type="NCBI Taxonomy" id="1182541"/>
    <lineage>
        <taxon>Eukaryota</taxon>
        <taxon>Fungi</taxon>
        <taxon>Dikarya</taxon>
        <taxon>Ascomycota</taxon>
        <taxon>Pezizomycotina</taxon>
        <taxon>Eurotiomycetes</taxon>
        <taxon>Chaetothyriomycetidae</taxon>
        <taxon>Chaetothyriales</taxon>
        <taxon>Herpotrichiellaceae</taxon>
        <taxon>Capronia</taxon>
    </lineage>
</organism>